<name>A0A5C7FWQ6_9BACT</name>
<organism evidence="2 3">
    <name type="scientific">Neolewinella aurantiaca</name>
    <dbReference type="NCBI Taxonomy" id="2602767"/>
    <lineage>
        <taxon>Bacteria</taxon>
        <taxon>Pseudomonadati</taxon>
        <taxon>Bacteroidota</taxon>
        <taxon>Saprospiria</taxon>
        <taxon>Saprospirales</taxon>
        <taxon>Lewinellaceae</taxon>
        <taxon>Neolewinella</taxon>
    </lineage>
</organism>
<evidence type="ECO:0008006" key="4">
    <source>
        <dbReference type="Google" id="ProtNLM"/>
    </source>
</evidence>
<reference evidence="2 3" key="1">
    <citation type="submission" date="2019-08" db="EMBL/GenBank/DDBJ databases">
        <title>Lewinella sp. strain SSH13 Genome sequencing and assembly.</title>
        <authorList>
            <person name="Kim I."/>
        </authorList>
    </citation>
    <scope>NUCLEOTIDE SEQUENCE [LARGE SCALE GENOMIC DNA]</scope>
    <source>
        <strain evidence="2 3">SSH13</strain>
    </source>
</reference>
<evidence type="ECO:0000313" key="2">
    <source>
        <dbReference type="EMBL" id="TXF90870.1"/>
    </source>
</evidence>
<accession>A0A5C7FWQ6</accession>
<protein>
    <recommendedName>
        <fullName evidence="4">Lipoprotein</fullName>
    </recommendedName>
</protein>
<comment type="caution">
    <text evidence="2">The sequence shown here is derived from an EMBL/GenBank/DDBJ whole genome shotgun (WGS) entry which is preliminary data.</text>
</comment>
<keyword evidence="1" id="KW-0732">Signal</keyword>
<dbReference type="EMBL" id="VOXD01000004">
    <property type="protein sequence ID" value="TXF90870.1"/>
    <property type="molecule type" value="Genomic_DNA"/>
</dbReference>
<proteinExistence type="predicted"/>
<dbReference type="Proteomes" id="UP000321907">
    <property type="component" value="Unassembled WGS sequence"/>
</dbReference>
<feature type="chain" id="PRO_5023014189" description="Lipoprotein" evidence="1">
    <location>
        <begin position="18"/>
        <end position="253"/>
    </location>
</feature>
<dbReference type="RefSeq" id="WP_147929328.1">
    <property type="nucleotide sequence ID" value="NZ_VOXD01000004.1"/>
</dbReference>
<dbReference type="PROSITE" id="PS51257">
    <property type="entry name" value="PROKAR_LIPOPROTEIN"/>
    <property type="match status" value="1"/>
</dbReference>
<evidence type="ECO:0000313" key="3">
    <source>
        <dbReference type="Proteomes" id="UP000321907"/>
    </source>
</evidence>
<keyword evidence="3" id="KW-1185">Reference proteome</keyword>
<gene>
    <name evidence="2" type="ORF">FUA23_03470</name>
</gene>
<feature type="signal peptide" evidence="1">
    <location>
        <begin position="1"/>
        <end position="17"/>
    </location>
</feature>
<dbReference type="AlphaFoldDB" id="A0A5C7FWQ6"/>
<evidence type="ECO:0000256" key="1">
    <source>
        <dbReference type="SAM" id="SignalP"/>
    </source>
</evidence>
<dbReference type="OrthoDB" id="1123393at2"/>
<sequence length="253" mass="28115">MKKYCFFLAISSLFIFACGGPKVVVAPYDPGDPTISKPDSVPALAPEDKPVFDEEDLHGPFLPPEIPPTVYEPYVRRAETTAPPLPPASNSCHLAVEVRNYDGVDGCGILLETDEGNLFLVGVPPRGEPLETGTRISIGFEYMENYEGADCGNADAVIRITCKRLLRVSSGLPRPVMCEAYDKPAEWLLGLARDYSATYITRFPWKEGRYVYLMESPFGQYLYDCRGYLICKPRKNCLGFVEDFSQGVIIFEG</sequence>